<comment type="caution">
    <text evidence="2">The sequence shown here is derived from an EMBL/GenBank/DDBJ whole genome shotgun (WGS) entry which is preliminary data.</text>
</comment>
<accession>A0A5M9HZP2</accession>
<dbReference type="PANTHER" id="PTHR12149:SF8">
    <property type="entry name" value="PROTEIN-RIBULOSAMINE 3-KINASE"/>
    <property type="match status" value="1"/>
</dbReference>
<dbReference type="EMBL" id="VMSO01000027">
    <property type="protein sequence ID" value="KAA8500385.1"/>
    <property type="molecule type" value="Genomic_DNA"/>
</dbReference>
<keyword evidence="2" id="KW-0808">Transferase</keyword>
<sequence>MQGNRILPERFYAAYAEVNPIDKSGYSQRKKLYDLYQLLNHLNLFGSMYLGSVVDIINIYVGA</sequence>
<reference evidence="2" key="1">
    <citation type="submission" date="2019-07" db="EMBL/GenBank/DDBJ databases">
        <authorList>
            <person name="Wongkuna S."/>
            <person name="Scaria J."/>
        </authorList>
    </citation>
    <scope>NUCLEOTIDE SEQUENCE [LARGE SCALE GENOMIC DNA]</scope>
    <source>
        <strain evidence="2">SW178</strain>
    </source>
</reference>
<dbReference type="Proteomes" id="UP000322025">
    <property type="component" value="Unassembled WGS sequence"/>
</dbReference>
<dbReference type="RefSeq" id="WP_087151425.1">
    <property type="nucleotide sequence ID" value="NZ_VMSO01000027.1"/>
</dbReference>
<dbReference type="OrthoDB" id="5291879at2"/>
<dbReference type="GO" id="GO:0016301">
    <property type="term" value="F:kinase activity"/>
    <property type="evidence" value="ECO:0007669"/>
    <property type="project" value="UniProtKB-KW"/>
</dbReference>
<name>A0A5M9HZP2_9FIRM</name>
<dbReference type="AlphaFoldDB" id="A0A5M9HZP2"/>
<gene>
    <name evidence="2" type="ORF">FNY66_13850</name>
</gene>
<dbReference type="Pfam" id="PF03881">
    <property type="entry name" value="Fructosamin_kin"/>
    <property type="match status" value="1"/>
</dbReference>
<keyword evidence="3" id="KW-1185">Reference proteome</keyword>
<evidence type="ECO:0000313" key="3">
    <source>
        <dbReference type="Proteomes" id="UP000322025"/>
    </source>
</evidence>
<dbReference type="InterPro" id="IPR016477">
    <property type="entry name" value="Fructo-/Ketosamine-3-kinase"/>
</dbReference>
<protein>
    <submittedName>
        <fullName evidence="2">Fructosamine kinase family protein</fullName>
    </submittedName>
</protein>
<proteinExistence type="predicted"/>
<evidence type="ECO:0000256" key="1">
    <source>
        <dbReference type="SAM" id="Phobius"/>
    </source>
</evidence>
<dbReference type="PANTHER" id="PTHR12149">
    <property type="entry name" value="FRUCTOSAMINE 3 KINASE-RELATED PROTEIN"/>
    <property type="match status" value="1"/>
</dbReference>
<keyword evidence="1" id="KW-1133">Transmembrane helix</keyword>
<feature type="transmembrane region" description="Helical" evidence="1">
    <location>
        <begin position="38"/>
        <end position="61"/>
    </location>
</feature>
<evidence type="ECO:0000313" key="2">
    <source>
        <dbReference type="EMBL" id="KAA8500385.1"/>
    </source>
</evidence>
<keyword evidence="1" id="KW-0472">Membrane</keyword>
<dbReference type="Gene3D" id="3.90.1200.10">
    <property type="match status" value="1"/>
</dbReference>
<organism evidence="2 3">
    <name type="scientific">Mediterraneibacter catenae</name>
    <dbReference type="NCBI Taxonomy" id="2594882"/>
    <lineage>
        <taxon>Bacteria</taxon>
        <taxon>Bacillati</taxon>
        <taxon>Bacillota</taxon>
        <taxon>Clostridia</taxon>
        <taxon>Lachnospirales</taxon>
        <taxon>Lachnospiraceae</taxon>
        <taxon>Mediterraneibacter</taxon>
    </lineage>
</organism>
<keyword evidence="2" id="KW-0418">Kinase</keyword>
<keyword evidence="1" id="KW-0812">Transmembrane</keyword>